<comment type="caution">
    <text evidence="2">The sequence shown here is derived from an EMBL/GenBank/DDBJ whole genome shotgun (WGS) entry which is preliminary data.</text>
</comment>
<feature type="chain" id="PRO_5004100375" evidence="1">
    <location>
        <begin position="24"/>
        <end position="155"/>
    </location>
</feature>
<organism evidence="2 3">
    <name type="scientific">Paenibacillus popilliae ATCC 14706</name>
    <dbReference type="NCBI Taxonomy" id="1212764"/>
    <lineage>
        <taxon>Bacteria</taxon>
        <taxon>Bacillati</taxon>
        <taxon>Bacillota</taxon>
        <taxon>Bacilli</taxon>
        <taxon>Bacillales</taxon>
        <taxon>Paenibacillaceae</taxon>
        <taxon>Paenibacillus</taxon>
    </lineage>
</organism>
<dbReference type="Proteomes" id="UP000029453">
    <property type="component" value="Unassembled WGS sequence"/>
</dbReference>
<evidence type="ECO:0000313" key="2">
    <source>
        <dbReference type="EMBL" id="GAC42583.1"/>
    </source>
</evidence>
<accession>M9M5G6</accession>
<gene>
    <name evidence="2" type="ORF">PPOP_1940</name>
</gene>
<evidence type="ECO:0000313" key="3">
    <source>
        <dbReference type="Proteomes" id="UP000029453"/>
    </source>
</evidence>
<dbReference type="OrthoDB" id="2672664at2"/>
<keyword evidence="1" id="KW-0732">Signal</keyword>
<dbReference type="EMBL" id="BALG01000116">
    <property type="protein sequence ID" value="GAC42583.1"/>
    <property type="molecule type" value="Genomic_DNA"/>
</dbReference>
<dbReference type="AlphaFoldDB" id="M9M5G6"/>
<keyword evidence="3" id="KW-1185">Reference proteome</keyword>
<protein>
    <submittedName>
        <fullName evidence="2">Small-conductance mechanosensitive channel</fullName>
    </submittedName>
</protein>
<name>M9M5G6_PAEPP</name>
<sequence length="155" mass="17113">MKKTILSLTAVLSIFASVSPIYAAPVADSASKVSVNEFVSTEPTVDIIYQSKVPDNGAYIYDGTYPMPEIFLSSLKPGEHKIVRYVKLHQGEKLTIFFGGYSMTLADGSRTNFSEENKIIEKIADKDGIYSVEFSLPKVPDLDVKKYHILGELAI</sequence>
<dbReference type="RefSeq" id="WP_006286055.1">
    <property type="nucleotide sequence ID" value="NZ_BALG01000116.1"/>
</dbReference>
<proteinExistence type="predicted"/>
<reference evidence="2 3" key="1">
    <citation type="submission" date="2012-10" db="EMBL/GenBank/DDBJ databases">
        <title>Draft Genome Sequence of Paenibacillus popilliae ATCC 14706T.</title>
        <authorList>
            <person name="Iiyama K."/>
            <person name="Mori K."/>
            <person name="Mon H."/>
            <person name="Chieda Y."/>
            <person name="Lee J.M."/>
            <person name="Kusakabe T."/>
            <person name="Tashiro K."/>
            <person name="Asano S."/>
            <person name="Yasunaga-Aoki C."/>
            <person name="Shimizu S."/>
        </authorList>
    </citation>
    <scope>NUCLEOTIDE SEQUENCE [LARGE SCALE GENOMIC DNA]</scope>
    <source>
        <strain evidence="2 3">ATCC 14706</strain>
    </source>
</reference>
<evidence type="ECO:0000256" key="1">
    <source>
        <dbReference type="SAM" id="SignalP"/>
    </source>
</evidence>
<feature type="signal peptide" evidence="1">
    <location>
        <begin position="1"/>
        <end position="23"/>
    </location>
</feature>